<dbReference type="InterPro" id="IPR052736">
    <property type="entry name" value="Stf3_sulfotransferase"/>
</dbReference>
<evidence type="ECO:0000313" key="2">
    <source>
        <dbReference type="Proteomes" id="UP000238362"/>
    </source>
</evidence>
<comment type="caution">
    <text evidence="1">The sequence shown here is derived from an EMBL/GenBank/DDBJ whole genome shotgun (WGS) entry which is preliminary data.</text>
</comment>
<dbReference type="Gene3D" id="3.40.50.300">
    <property type="entry name" value="P-loop containing nucleotide triphosphate hydrolases"/>
    <property type="match status" value="1"/>
</dbReference>
<keyword evidence="1" id="KW-0808">Transferase</keyword>
<sequence>MSAGRDSVGTVEDLHASASRLTGLTDFGTDAYRDGLEVLLESYAREAGLTPLGNKIKRAFLRGALTARLLSEAAWQRHPEHADVPIERPIFVTGLPRTGTTALHRLLTADPAHQGLEVWLTEVPQPRPPRETWADNPVFQRIQAGYEQHHVERPEFMGVHAMSAEMVEECWQLLRQSMRSVSYECLAHVPAYSRWLAEQDWTGAYRRHRRNLQLIGLPDRDRRWVLKNPSHLFALDALLEVYPDALVIQTHRDPCTAIASVCSLNAQATEGWSETFRGEVIGRDQLDLWARGLERFVAERARHDPARFLDVDYADFVADPVGTVESIYAHFRLPLTDAAGTAMRALHAESTRGATRPAHRYHLADFGLTPEEVTERFTGLVHA</sequence>
<keyword evidence="2" id="KW-1185">Reference proteome</keyword>
<accession>A0A2T0M0Q7</accession>
<reference evidence="1 2" key="1">
    <citation type="submission" date="2018-03" db="EMBL/GenBank/DDBJ databases">
        <title>Genomic Encyclopedia of Type Strains, Phase III (KMG-III): the genomes of soil and plant-associated and newly described type strains.</title>
        <authorList>
            <person name="Whitman W."/>
        </authorList>
    </citation>
    <scope>NUCLEOTIDE SEQUENCE [LARGE SCALE GENOMIC DNA]</scope>
    <source>
        <strain evidence="1 2">CGMCC 4.7125</strain>
    </source>
</reference>
<organism evidence="1 2">
    <name type="scientific">Prauserella shujinwangii</name>
    <dbReference type="NCBI Taxonomy" id="1453103"/>
    <lineage>
        <taxon>Bacteria</taxon>
        <taxon>Bacillati</taxon>
        <taxon>Actinomycetota</taxon>
        <taxon>Actinomycetes</taxon>
        <taxon>Pseudonocardiales</taxon>
        <taxon>Pseudonocardiaceae</taxon>
        <taxon>Prauserella</taxon>
    </lineage>
</organism>
<dbReference type="InterPro" id="IPR027417">
    <property type="entry name" value="P-loop_NTPase"/>
</dbReference>
<dbReference type="AlphaFoldDB" id="A0A2T0M0Q7"/>
<dbReference type="GO" id="GO:0016740">
    <property type="term" value="F:transferase activity"/>
    <property type="evidence" value="ECO:0007669"/>
    <property type="project" value="UniProtKB-KW"/>
</dbReference>
<proteinExistence type="predicted"/>
<name>A0A2T0M0Q7_9PSEU</name>
<protein>
    <submittedName>
        <fullName evidence="1">Sulfotransferase family protein</fullName>
    </submittedName>
</protein>
<dbReference type="PANTHER" id="PTHR36451">
    <property type="entry name" value="PAPS-DEPENDENT SULFOTRANSFERASE STF3"/>
    <property type="match status" value="1"/>
</dbReference>
<dbReference type="Pfam" id="PF13469">
    <property type="entry name" value="Sulfotransfer_3"/>
    <property type="match status" value="1"/>
</dbReference>
<dbReference type="OrthoDB" id="9777890at2"/>
<dbReference type="SUPFAM" id="SSF52540">
    <property type="entry name" value="P-loop containing nucleoside triphosphate hydrolases"/>
    <property type="match status" value="1"/>
</dbReference>
<dbReference type="PANTHER" id="PTHR36451:SF1">
    <property type="entry name" value="OMEGA-HYDROXY-BETA-DIHYDROMENAQUINONE-9 SULFOTRANSFERASE STF3"/>
    <property type="match status" value="1"/>
</dbReference>
<dbReference type="EMBL" id="PVNH01000002">
    <property type="protein sequence ID" value="PRX50168.1"/>
    <property type="molecule type" value="Genomic_DNA"/>
</dbReference>
<dbReference type="RefSeq" id="WP_106177280.1">
    <property type="nucleotide sequence ID" value="NZ_PVNH01000002.1"/>
</dbReference>
<dbReference type="Proteomes" id="UP000238362">
    <property type="component" value="Unassembled WGS sequence"/>
</dbReference>
<evidence type="ECO:0000313" key="1">
    <source>
        <dbReference type="EMBL" id="PRX50168.1"/>
    </source>
</evidence>
<gene>
    <name evidence="1" type="ORF">B0I33_102287</name>
</gene>